<proteinExistence type="predicted"/>
<sequence>MPISSFTWGPDKQRVVVWTAVVPTIFSLVAALVVLALAFAIWHNPTTRPSLGRQSLRMLLWVQVMSLVYSGTYLTDEMYVPALLLRNFIDFTIMLIPINLQLALVHGIRTDGFVRWYLFASLGAAVVTALPGCIKRIWGWDPEALICWVTATRPSTRTAWEVGAFYAWIIISMTVASISTLIVLGHLVRHARSRVVEFKVTFGDSAGSGGGSARRQRGSVIGGNARIVRRAAWRILLYPIILVINNCISATANFLITRDNGIDSYGTYVVWAASGCAYGLLPGAYAVIAVFVDPSFSCALRTLFSPPKRDSLDSLEMGFPRRQRKCDLAATTRIEIELITQVVSDGVPDDQEDAKDGVGRQDDSPSSAATDLPEDTKSREDGLPAPHVGRPRGASCVGRRRRPSVLRVDTDDSDTTRVDADIVYGWRNHVGCRRQARVHIGESTCSQACNLNAESCRMLSLVC</sequence>
<feature type="transmembrane region" description="Helical" evidence="6">
    <location>
        <begin position="268"/>
        <end position="292"/>
    </location>
</feature>
<evidence type="ECO:0000256" key="6">
    <source>
        <dbReference type="SAM" id="Phobius"/>
    </source>
</evidence>
<dbReference type="EMBL" id="KB469300">
    <property type="protein sequence ID" value="EPQ56092.1"/>
    <property type="molecule type" value="Genomic_DNA"/>
</dbReference>
<keyword evidence="4 6" id="KW-0472">Membrane</keyword>
<dbReference type="GO" id="GO:0007189">
    <property type="term" value="P:adenylate cyclase-activating G protein-coupled receptor signaling pathway"/>
    <property type="evidence" value="ECO:0007669"/>
    <property type="project" value="TreeGrafter"/>
</dbReference>
<comment type="subcellular location">
    <subcellularLocation>
        <location evidence="1">Membrane</location>
        <topology evidence="1">Multi-pass membrane protein</topology>
    </subcellularLocation>
</comment>
<dbReference type="GO" id="GO:0005886">
    <property type="term" value="C:plasma membrane"/>
    <property type="evidence" value="ECO:0007669"/>
    <property type="project" value="TreeGrafter"/>
</dbReference>
<evidence type="ECO:0000256" key="2">
    <source>
        <dbReference type="ARBA" id="ARBA00022692"/>
    </source>
</evidence>
<evidence type="ECO:0000256" key="4">
    <source>
        <dbReference type="ARBA" id="ARBA00023136"/>
    </source>
</evidence>
<evidence type="ECO:0000256" key="3">
    <source>
        <dbReference type="ARBA" id="ARBA00022989"/>
    </source>
</evidence>
<keyword evidence="2 6" id="KW-0812">Transmembrane</keyword>
<protein>
    <recommendedName>
        <fullName evidence="9">G-protein coupled receptors family 1 profile domain-containing protein</fullName>
    </recommendedName>
</protein>
<feature type="transmembrane region" description="Helical" evidence="6">
    <location>
        <begin position="84"/>
        <end position="104"/>
    </location>
</feature>
<dbReference type="OMA" id="VEMSTHR"/>
<feature type="transmembrane region" description="Helical" evidence="6">
    <location>
        <begin position="54"/>
        <end position="72"/>
    </location>
</feature>
<accession>S7Q9A1</accession>
<evidence type="ECO:0000313" key="7">
    <source>
        <dbReference type="EMBL" id="EPQ56092.1"/>
    </source>
</evidence>
<feature type="transmembrane region" description="Helical" evidence="6">
    <location>
        <begin position="116"/>
        <end position="138"/>
    </location>
</feature>
<feature type="transmembrane region" description="Helical" evidence="6">
    <location>
        <begin position="165"/>
        <end position="184"/>
    </location>
</feature>
<keyword evidence="3 6" id="KW-1133">Transmembrane helix</keyword>
<keyword evidence="8" id="KW-1185">Reference proteome</keyword>
<dbReference type="RefSeq" id="XP_007864874.1">
    <property type="nucleotide sequence ID" value="XM_007866683.1"/>
</dbReference>
<evidence type="ECO:0000313" key="8">
    <source>
        <dbReference type="Proteomes" id="UP000030669"/>
    </source>
</evidence>
<evidence type="ECO:0000256" key="1">
    <source>
        <dbReference type="ARBA" id="ARBA00004141"/>
    </source>
</evidence>
<dbReference type="PANTHER" id="PTHR23112">
    <property type="entry name" value="G PROTEIN-COUPLED RECEPTOR 157-RELATED"/>
    <property type="match status" value="1"/>
</dbReference>
<dbReference type="OrthoDB" id="3228752at2759"/>
<dbReference type="GeneID" id="19300674"/>
<dbReference type="KEGG" id="gtr:GLOTRDRAFT_120751"/>
<dbReference type="GO" id="GO:0004930">
    <property type="term" value="F:G protein-coupled receptor activity"/>
    <property type="evidence" value="ECO:0007669"/>
    <property type="project" value="TreeGrafter"/>
</dbReference>
<dbReference type="AlphaFoldDB" id="S7Q9A1"/>
<feature type="compositionally biased region" description="Basic and acidic residues" evidence="5">
    <location>
        <begin position="354"/>
        <end position="363"/>
    </location>
</feature>
<name>S7Q9A1_GLOTA</name>
<evidence type="ECO:0000256" key="5">
    <source>
        <dbReference type="SAM" id="MobiDB-lite"/>
    </source>
</evidence>
<dbReference type="eggNOG" id="ENOG502R0U1">
    <property type="taxonomic scope" value="Eukaryota"/>
</dbReference>
<feature type="transmembrane region" description="Helical" evidence="6">
    <location>
        <begin position="15"/>
        <end position="42"/>
    </location>
</feature>
<dbReference type="Proteomes" id="UP000030669">
    <property type="component" value="Unassembled WGS sequence"/>
</dbReference>
<organism evidence="7 8">
    <name type="scientific">Gloeophyllum trabeum (strain ATCC 11539 / FP-39264 / Madison 617)</name>
    <name type="common">Brown rot fungus</name>
    <dbReference type="NCBI Taxonomy" id="670483"/>
    <lineage>
        <taxon>Eukaryota</taxon>
        <taxon>Fungi</taxon>
        <taxon>Dikarya</taxon>
        <taxon>Basidiomycota</taxon>
        <taxon>Agaricomycotina</taxon>
        <taxon>Agaricomycetes</taxon>
        <taxon>Gloeophyllales</taxon>
        <taxon>Gloeophyllaceae</taxon>
        <taxon>Gloeophyllum</taxon>
    </lineage>
</organism>
<dbReference type="PANTHER" id="PTHR23112:SF0">
    <property type="entry name" value="TRANSMEMBRANE PROTEIN 116"/>
    <property type="match status" value="1"/>
</dbReference>
<gene>
    <name evidence="7" type="ORF">GLOTRDRAFT_120751</name>
</gene>
<dbReference type="HOGENOM" id="CLU_047278_0_0_1"/>
<feature type="transmembrane region" description="Helical" evidence="6">
    <location>
        <begin position="235"/>
        <end position="256"/>
    </location>
</feature>
<evidence type="ECO:0008006" key="9">
    <source>
        <dbReference type="Google" id="ProtNLM"/>
    </source>
</evidence>
<reference evidence="7 8" key="1">
    <citation type="journal article" date="2012" name="Science">
        <title>The Paleozoic origin of enzymatic lignin decomposition reconstructed from 31 fungal genomes.</title>
        <authorList>
            <person name="Floudas D."/>
            <person name="Binder M."/>
            <person name="Riley R."/>
            <person name="Barry K."/>
            <person name="Blanchette R.A."/>
            <person name="Henrissat B."/>
            <person name="Martinez A.T."/>
            <person name="Otillar R."/>
            <person name="Spatafora J.W."/>
            <person name="Yadav J.S."/>
            <person name="Aerts A."/>
            <person name="Benoit I."/>
            <person name="Boyd A."/>
            <person name="Carlson A."/>
            <person name="Copeland A."/>
            <person name="Coutinho P.M."/>
            <person name="de Vries R.P."/>
            <person name="Ferreira P."/>
            <person name="Findley K."/>
            <person name="Foster B."/>
            <person name="Gaskell J."/>
            <person name="Glotzer D."/>
            <person name="Gorecki P."/>
            <person name="Heitman J."/>
            <person name="Hesse C."/>
            <person name="Hori C."/>
            <person name="Igarashi K."/>
            <person name="Jurgens J.A."/>
            <person name="Kallen N."/>
            <person name="Kersten P."/>
            <person name="Kohler A."/>
            <person name="Kuees U."/>
            <person name="Kumar T.K.A."/>
            <person name="Kuo A."/>
            <person name="LaButti K."/>
            <person name="Larrondo L.F."/>
            <person name="Lindquist E."/>
            <person name="Ling A."/>
            <person name="Lombard V."/>
            <person name="Lucas S."/>
            <person name="Lundell T."/>
            <person name="Martin R."/>
            <person name="McLaughlin D.J."/>
            <person name="Morgenstern I."/>
            <person name="Morin E."/>
            <person name="Murat C."/>
            <person name="Nagy L.G."/>
            <person name="Nolan M."/>
            <person name="Ohm R.A."/>
            <person name="Patyshakuliyeva A."/>
            <person name="Rokas A."/>
            <person name="Ruiz-Duenas F.J."/>
            <person name="Sabat G."/>
            <person name="Salamov A."/>
            <person name="Samejima M."/>
            <person name="Schmutz J."/>
            <person name="Slot J.C."/>
            <person name="St John F."/>
            <person name="Stenlid J."/>
            <person name="Sun H."/>
            <person name="Sun S."/>
            <person name="Syed K."/>
            <person name="Tsang A."/>
            <person name="Wiebenga A."/>
            <person name="Young D."/>
            <person name="Pisabarro A."/>
            <person name="Eastwood D.C."/>
            <person name="Martin F."/>
            <person name="Cullen D."/>
            <person name="Grigoriev I.V."/>
            <person name="Hibbett D.S."/>
        </authorList>
    </citation>
    <scope>NUCLEOTIDE SEQUENCE [LARGE SCALE GENOMIC DNA]</scope>
    <source>
        <strain evidence="7 8">ATCC 11539</strain>
    </source>
</reference>
<feature type="region of interest" description="Disordered" evidence="5">
    <location>
        <begin position="345"/>
        <end position="403"/>
    </location>
</feature>